<proteinExistence type="predicted"/>
<dbReference type="PANTHER" id="PTHR43498:SF1">
    <property type="entry name" value="COB--COM HETERODISULFIDE REDUCTASE IRON-SULFUR SUBUNIT A"/>
    <property type="match status" value="1"/>
</dbReference>
<dbReference type="InterPro" id="IPR039650">
    <property type="entry name" value="HdrA-like"/>
</dbReference>
<dbReference type="SUPFAM" id="SSF51905">
    <property type="entry name" value="FAD/NAD(P)-binding domain"/>
    <property type="match status" value="1"/>
</dbReference>
<evidence type="ECO:0000313" key="6">
    <source>
        <dbReference type="EMBL" id="TWT47936.1"/>
    </source>
</evidence>
<evidence type="ECO:0000256" key="5">
    <source>
        <dbReference type="ARBA" id="ARBA00023014"/>
    </source>
</evidence>
<evidence type="ECO:0000256" key="4">
    <source>
        <dbReference type="ARBA" id="ARBA00023004"/>
    </source>
</evidence>
<dbReference type="AlphaFoldDB" id="A0A5C5WAK2"/>
<dbReference type="Gene3D" id="3.50.50.60">
    <property type="entry name" value="FAD/NAD(P)-binding domain"/>
    <property type="match status" value="1"/>
</dbReference>
<dbReference type="RefSeq" id="WP_242632330.1">
    <property type="nucleotide sequence ID" value="NZ_SJPI01000005.1"/>
</dbReference>
<evidence type="ECO:0000256" key="2">
    <source>
        <dbReference type="ARBA" id="ARBA00022723"/>
    </source>
</evidence>
<comment type="caution">
    <text evidence="6">The sequence shown here is derived from an EMBL/GenBank/DDBJ whole genome shotgun (WGS) entry which is preliminary data.</text>
</comment>
<keyword evidence="2" id="KW-0479">Metal-binding</keyword>
<evidence type="ECO:0000256" key="3">
    <source>
        <dbReference type="ARBA" id="ARBA00023002"/>
    </source>
</evidence>
<keyword evidence="5" id="KW-0411">Iron-sulfur</keyword>
<protein>
    <submittedName>
        <fullName evidence="6">Putative FAD-binding dehydrogenase</fullName>
    </submittedName>
</protein>
<keyword evidence="4" id="KW-0408">Iron</keyword>
<evidence type="ECO:0000256" key="1">
    <source>
        <dbReference type="ARBA" id="ARBA00022485"/>
    </source>
</evidence>
<sequence length="650" mass="71491">MKISPRYVTSNLSCIRAPVIRNVRLLEQRVLSENQDTMRQLLAITMLFLFVSVGAAKEPQCGVLVYGGTPAGIAAALAAADDGESVVLVERTRRVGGLVTSGLSHTDFHAREGLTGAFLDFADRVETYYVAEYGRDSQQVKDCFGGVFAEPHVNLAVLNAMLKERVRVRVITEARLEGVELDRGAVAPAIRKATFIGADGKTWDFSADVFIDASYEGDLMAKAGVPYCVGREGRAAHDEPLAPQKADMQLQAYNFRFTMTKKPKHRVAPSAPEGYRREDFVAVLDVLNGGEIESIFGYPKNCLFKAQTPPLPNDKYDINDVSGGAIRLSLPGQNLGWPEGTAEERDRIFAEHLRDQVGLLYFLQNDDAVPKRFRDEASEWGWCRDEFEDTGHLPPQLYVREARRMVGQYLFTQHDCQSEGDEARARLHPESVAIGEYGNNCHGTGHEGTRFSGRHIGEFYNQTPPYQIPYGVIVPPQVTNLLVPVAASSTHVGFCALRLEPIWMSLGQAAGHAAHLVRAEGVPVQKVPVRLLQQRLHSAGAATVYAGDVPRDHPLFRIVQAIGTAGGLHGLANKPDRGPRGATIHGQYTENYPSHAVELKKDLSAELAERWGKIALGLDLDTTKLPKADGNLSRSDWLQEAASLLRRPTR</sequence>
<dbReference type="Pfam" id="PF12831">
    <property type="entry name" value="FAD_oxidored"/>
    <property type="match status" value="1"/>
</dbReference>
<dbReference type="InterPro" id="IPR036188">
    <property type="entry name" value="FAD/NAD-bd_sf"/>
</dbReference>
<name>A0A5C5WAK2_9BACT</name>
<dbReference type="Proteomes" id="UP000316598">
    <property type="component" value="Unassembled WGS sequence"/>
</dbReference>
<evidence type="ECO:0000313" key="7">
    <source>
        <dbReference type="Proteomes" id="UP000316598"/>
    </source>
</evidence>
<gene>
    <name evidence="6" type="ORF">Pla22_52120</name>
</gene>
<dbReference type="GO" id="GO:0016491">
    <property type="term" value="F:oxidoreductase activity"/>
    <property type="evidence" value="ECO:0007669"/>
    <property type="project" value="UniProtKB-KW"/>
</dbReference>
<dbReference type="PANTHER" id="PTHR43498">
    <property type="entry name" value="FERREDOXIN:COB-COM HETERODISULFIDE REDUCTASE SUBUNIT A"/>
    <property type="match status" value="1"/>
</dbReference>
<dbReference type="GO" id="GO:0046872">
    <property type="term" value="F:metal ion binding"/>
    <property type="evidence" value="ECO:0007669"/>
    <property type="project" value="UniProtKB-KW"/>
</dbReference>
<keyword evidence="7" id="KW-1185">Reference proteome</keyword>
<organism evidence="6 7">
    <name type="scientific">Rubripirellula amarantea</name>
    <dbReference type="NCBI Taxonomy" id="2527999"/>
    <lineage>
        <taxon>Bacteria</taxon>
        <taxon>Pseudomonadati</taxon>
        <taxon>Planctomycetota</taxon>
        <taxon>Planctomycetia</taxon>
        <taxon>Pirellulales</taxon>
        <taxon>Pirellulaceae</taxon>
        <taxon>Rubripirellula</taxon>
    </lineage>
</organism>
<accession>A0A5C5WAK2</accession>
<keyword evidence="3" id="KW-0560">Oxidoreductase</keyword>
<dbReference type="GO" id="GO:0051539">
    <property type="term" value="F:4 iron, 4 sulfur cluster binding"/>
    <property type="evidence" value="ECO:0007669"/>
    <property type="project" value="UniProtKB-KW"/>
</dbReference>
<dbReference type="EMBL" id="SJPI01000005">
    <property type="protein sequence ID" value="TWT47936.1"/>
    <property type="molecule type" value="Genomic_DNA"/>
</dbReference>
<keyword evidence="1" id="KW-0004">4Fe-4S</keyword>
<reference evidence="6 7" key="1">
    <citation type="submission" date="2019-02" db="EMBL/GenBank/DDBJ databases">
        <title>Deep-cultivation of Planctomycetes and their phenomic and genomic characterization uncovers novel biology.</title>
        <authorList>
            <person name="Wiegand S."/>
            <person name="Jogler M."/>
            <person name="Boedeker C."/>
            <person name="Pinto D."/>
            <person name="Vollmers J."/>
            <person name="Rivas-Marin E."/>
            <person name="Kohn T."/>
            <person name="Peeters S.H."/>
            <person name="Heuer A."/>
            <person name="Rast P."/>
            <person name="Oberbeckmann S."/>
            <person name="Bunk B."/>
            <person name="Jeske O."/>
            <person name="Meyerdierks A."/>
            <person name="Storesund J.E."/>
            <person name="Kallscheuer N."/>
            <person name="Luecker S."/>
            <person name="Lage O.M."/>
            <person name="Pohl T."/>
            <person name="Merkel B.J."/>
            <person name="Hornburger P."/>
            <person name="Mueller R.-W."/>
            <person name="Bruemmer F."/>
            <person name="Labrenz M."/>
            <person name="Spormann A.M."/>
            <person name="Op Den Camp H."/>
            <person name="Overmann J."/>
            <person name="Amann R."/>
            <person name="Jetten M.S.M."/>
            <person name="Mascher T."/>
            <person name="Medema M.H."/>
            <person name="Devos D.P."/>
            <person name="Kaster A.-K."/>
            <person name="Ovreas L."/>
            <person name="Rohde M."/>
            <person name="Galperin M.Y."/>
            <person name="Jogler C."/>
        </authorList>
    </citation>
    <scope>NUCLEOTIDE SEQUENCE [LARGE SCALE GENOMIC DNA]</scope>
    <source>
        <strain evidence="6 7">Pla22</strain>
    </source>
</reference>